<dbReference type="STRING" id="351607.Acel_1146"/>
<feature type="transmembrane region" description="Helical" evidence="2">
    <location>
        <begin position="67"/>
        <end position="86"/>
    </location>
</feature>
<keyword evidence="2" id="KW-1133">Transmembrane helix</keyword>
<protein>
    <recommendedName>
        <fullName evidence="5">DUF3099 domain-containing protein</fullName>
    </recommendedName>
</protein>
<dbReference type="Proteomes" id="UP000008221">
    <property type="component" value="Chromosome"/>
</dbReference>
<evidence type="ECO:0000256" key="2">
    <source>
        <dbReference type="SAM" id="Phobius"/>
    </source>
</evidence>
<evidence type="ECO:0000313" key="4">
    <source>
        <dbReference type="Proteomes" id="UP000008221"/>
    </source>
</evidence>
<evidence type="ECO:0000256" key="1">
    <source>
        <dbReference type="SAM" id="MobiDB-lite"/>
    </source>
</evidence>
<name>A0LU08_ACIC1</name>
<dbReference type="KEGG" id="ace:Acel_1146"/>
<keyword evidence="4" id="KW-1185">Reference proteome</keyword>
<organism evidence="3 4">
    <name type="scientific">Acidothermus cellulolyticus (strain ATCC 43068 / DSM 8971 / 11B)</name>
    <dbReference type="NCBI Taxonomy" id="351607"/>
    <lineage>
        <taxon>Bacteria</taxon>
        <taxon>Bacillati</taxon>
        <taxon>Actinomycetota</taxon>
        <taxon>Actinomycetes</taxon>
        <taxon>Acidothermales</taxon>
        <taxon>Acidothermaceae</taxon>
        <taxon>Acidothermus</taxon>
    </lineage>
</organism>
<keyword evidence="2" id="KW-0472">Membrane</keyword>
<dbReference type="EMBL" id="CP000481">
    <property type="protein sequence ID" value="ABK52918.1"/>
    <property type="molecule type" value="Genomic_DNA"/>
</dbReference>
<dbReference type="AlphaFoldDB" id="A0LU08"/>
<dbReference type="InterPro" id="IPR021449">
    <property type="entry name" value="DUF3099"/>
</dbReference>
<feature type="compositionally biased region" description="Basic and acidic residues" evidence="1">
    <location>
        <begin position="120"/>
        <end position="129"/>
    </location>
</feature>
<dbReference type="Pfam" id="PF11298">
    <property type="entry name" value="DUF3099"/>
    <property type="match status" value="1"/>
</dbReference>
<feature type="transmembrane region" description="Helical" evidence="2">
    <location>
        <begin position="43"/>
        <end position="61"/>
    </location>
</feature>
<gene>
    <name evidence="3" type="ordered locus">Acel_1146</name>
</gene>
<evidence type="ECO:0000313" key="3">
    <source>
        <dbReference type="EMBL" id="ABK52918.1"/>
    </source>
</evidence>
<feature type="region of interest" description="Disordered" evidence="1">
    <location>
        <begin position="88"/>
        <end position="147"/>
    </location>
</feature>
<proteinExistence type="predicted"/>
<feature type="compositionally biased region" description="Polar residues" evidence="1">
    <location>
        <begin position="138"/>
        <end position="147"/>
    </location>
</feature>
<dbReference type="InParanoid" id="A0LU08"/>
<evidence type="ECO:0008006" key="5">
    <source>
        <dbReference type="Google" id="ProtNLM"/>
    </source>
</evidence>
<keyword evidence="2" id="KW-0812">Transmembrane</keyword>
<dbReference type="HOGENOM" id="CLU_1763998_0_0_11"/>
<reference evidence="3 4" key="1">
    <citation type="journal article" date="2009" name="Genome Res.">
        <title>Complete genome of the cellulolytic thermophile Acidothermus cellulolyticus 11B provides insights into its ecophysiological and evolutionary adaptations.</title>
        <authorList>
            <person name="Barabote R.D."/>
            <person name="Xie G."/>
            <person name="Leu D.H."/>
            <person name="Normand P."/>
            <person name="Necsulea A."/>
            <person name="Daubin V."/>
            <person name="Medigue C."/>
            <person name="Adney W.S."/>
            <person name="Xu X.C."/>
            <person name="Lapidus A."/>
            <person name="Parales R.E."/>
            <person name="Detter C."/>
            <person name="Pujic P."/>
            <person name="Bruce D."/>
            <person name="Lavire C."/>
            <person name="Challacombe J.F."/>
            <person name="Brettin T.S."/>
            <person name="Berry A.M."/>
        </authorList>
    </citation>
    <scope>NUCLEOTIDE SEQUENCE [LARGE SCALE GENOMIC DNA]</scope>
    <source>
        <strain evidence="4">ATCC 43068 / DSM 8971 / 11B</strain>
    </source>
</reference>
<sequence length="147" mass="15957">MGVPVGTVKSVTGWGRSHRTPVPLVTTARPPHSVELSHRFRRYVFSMAVRTAAVVLAIFVFHGWMRLVAIVAGVALPWLAVVAANAGPSRDEQEPLFLRPGEGGRAAGSEEARQISPSTGRHDDADRDSPMNAHLPEATTNRMDNDR</sequence>
<accession>A0LU08</accession>
<dbReference type="OrthoDB" id="4229919at2"/>